<dbReference type="EMBL" id="AAOW01000013">
    <property type="protein sequence ID" value="EAR60841.1"/>
    <property type="molecule type" value="Genomic_DNA"/>
</dbReference>
<dbReference type="GO" id="GO:0005436">
    <property type="term" value="F:sodium:phosphate symporter activity"/>
    <property type="evidence" value="ECO:0007669"/>
    <property type="project" value="InterPro"/>
</dbReference>
<dbReference type="RefSeq" id="WP_007020941.1">
    <property type="nucleotide sequence ID" value="NZ_CH724125.1"/>
</dbReference>
<feature type="transmembrane region" description="Helical" evidence="7">
    <location>
        <begin position="279"/>
        <end position="301"/>
    </location>
</feature>
<keyword evidence="9" id="KW-1185">Reference proteome</keyword>
<dbReference type="Proteomes" id="UP000002171">
    <property type="component" value="Unassembled WGS sequence"/>
</dbReference>
<dbReference type="Pfam" id="PF02690">
    <property type="entry name" value="Na_Pi_cotrans"/>
    <property type="match status" value="2"/>
</dbReference>
<sequence length="543" mass="58523">MSLDSLSTLFGGIGLFLLGMHLMTNGMKQAAGQGLKQALESATNSPLKGLSAGIIITALVQSSSAVTVATIGFVNAGLMKLRQSINVIYGCNIGTTMTGWLVALIGFKIKISAFALPLIGLGMLLKLLGDERRISHIGMALAGFGLFFIGLDFLKSAFEGLDSSLPIAQISHSSAGLLLFVLAGFVLTFLMQSSSAAMAITLSLTAAGSIPLASAGALVIGANLGTTSTAILSVIGATSNAKRIASAHVIFNAITGAIGILLLVLFSSLINQDLTNINLVILLAAFHTLFNVAGVAVMWPLTEKLVEFLRHRFRTQEDQLGEPQFLDKNVLESPVLAIEAMSNELCRVSGLTSAMARAAISADISETHKLTAQMNNLHKLSSKIGSYNQKIAQENLTEEISSILPSAMRITRYYSEIARLSALMPNYYEAFNNLSNRSLSELIYDYQSDIVELIDSCEITQESYLSGQESRKLIKRLEKKYQHLKAKVMETSIEGQIKPKDSIALLDALSHIHRLAEQVEKAGRYWSSITPMQTRDPLPDTHE</sequence>
<reference evidence="8 9" key="1">
    <citation type="submission" date="2006-02" db="EMBL/GenBank/DDBJ databases">
        <authorList>
            <person name="Pinhassi J."/>
            <person name="Pedros-Alio C."/>
            <person name="Ferriera S."/>
            <person name="Johnson J."/>
            <person name="Kravitz S."/>
            <person name="Halpern A."/>
            <person name="Remington K."/>
            <person name="Beeson K."/>
            <person name="Tran B."/>
            <person name="Rogers Y.-H."/>
            <person name="Friedman R."/>
            <person name="Venter J.C."/>
        </authorList>
    </citation>
    <scope>NUCLEOTIDE SEQUENCE [LARGE SCALE GENOMIC DNA]</scope>
    <source>
        <strain evidence="8 9">MED92</strain>
    </source>
</reference>
<dbReference type="AlphaFoldDB" id="A0A7U8C4Z9"/>
<dbReference type="GO" id="GO:0005886">
    <property type="term" value="C:plasma membrane"/>
    <property type="evidence" value="ECO:0007669"/>
    <property type="project" value="UniProtKB-SubCell"/>
</dbReference>
<feature type="coiled-coil region" evidence="6">
    <location>
        <begin position="467"/>
        <end position="494"/>
    </location>
</feature>
<gene>
    <name evidence="8" type="ORF">MED92_16380</name>
</gene>
<keyword evidence="6" id="KW-0175">Coiled coil</keyword>
<keyword evidence="2" id="KW-1003">Cell membrane</keyword>
<feature type="transmembrane region" description="Helical" evidence="7">
    <location>
        <begin position="170"/>
        <end position="190"/>
    </location>
</feature>
<dbReference type="OrthoDB" id="9763003at2"/>
<keyword evidence="5 7" id="KW-0472">Membrane</keyword>
<keyword evidence="3 7" id="KW-0812">Transmembrane</keyword>
<feature type="transmembrane region" description="Helical" evidence="7">
    <location>
        <begin position="111"/>
        <end position="128"/>
    </location>
</feature>
<evidence type="ECO:0000256" key="5">
    <source>
        <dbReference type="ARBA" id="ARBA00023136"/>
    </source>
</evidence>
<evidence type="ECO:0000256" key="3">
    <source>
        <dbReference type="ARBA" id="ARBA00022692"/>
    </source>
</evidence>
<feature type="transmembrane region" description="Helical" evidence="7">
    <location>
        <begin position="54"/>
        <end position="74"/>
    </location>
</feature>
<feature type="transmembrane region" description="Helical" evidence="7">
    <location>
        <begin position="86"/>
        <end position="105"/>
    </location>
</feature>
<name>A0A7U8C4Z9_NEPCE</name>
<dbReference type="GO" id="GO:0044341">
    <property type="term" value="P:sodium-dependent phosphate transport"/>
    <property type="evidence" value="ECO:0007669"/>
    <property type="project" value="InterPro"/>
</dbReference>
<dbReference type="PANTHER" id="PTHR10010:SF46">
    <property type="entry name" value="SODIUM-DEPENDENT PHOSPHATE TRANSPORT PROTEIN 2B"/>
    <property type="match status" value="1"/>
</dbReference>
<dbReference type="PANTHER" id="PTHR10010">
    <property type="entry name" value="SOLUTE CARRIER FAMILY 34 SODIUM PHOSPHATE , MEMBER 2-RELATED"/>
    <property type="match status" value="1"/>
</dbReference>
<comment type="subcellular location">
    <subcellularLocation>
        <location evidence="1">Cell membrane</location>
        <topology evidence="1">Multi-pass membrane protein</topology>
    </subcellularLocation>
</comment>
<proteinExistence type="predicted"/>
<protein>
    <submittedName>
        <fullName evidence="8">Na+/Pi-cotransporter</fullName>
    </submittedName>
</protein>
<evidence type="ECO:0000256" key="6">
    <source>
        <dbReference type="SAM" id="Coils"/>
    </source>
</evidence>
<evidence type="ECO:0000256" key="2">
    <source>
        <dbReference type="ARBA" id="ARBA00022475"/>
    </source>
</evidence>
<keyword evidence="4 7" id="KW-1133">Transmembrane helix</keyword>
<accession>A0A7U8C4Z9</accession>
<feature type="transmembrane region" description="Helical" evidence="7">
    <location>
        <begin position="202"/>
        <end position="224"/>
    </location>
</feature>
<feature type="transmembrane region" description="Helical" evidence="7">
    <location>
        <begin position="140"/>
        <end position="158"/>
    </location>
</feature>
<evidence type="ECO:0000256" key="4">
    <source>
        <dbReference type="ARBA" id="ARBA00022989"/>
    </source>
</evidence>
<evidence type="ECO:0000313" key="9">
    <source>
        <dbReference type="Proteomes" id="UP000002171"/>
    </source>
</evidence>
<dbReference type="InterPro" id="IPR003841">
    <property type="entry name" value="Na/Pi_transpt"/>
</dbReference>
<evidence type="ECO:0000256" key="7">
    <source>
        <dbReference type="SAM" id="Phobius"/>
    </source>
</evidence>
<evidence type="ECO:0000256" key="1">
    <source>
        <dbReference type="ARBA" id="ARBA00004651"/>
    </source>
</evidence>
<evidence type="ECO:0000313" key="8">
    <source>
        <dbReference type="EMBL" id="EAR60841.1"/>
    </source>
</evidence>
<organism evidence="8 9">
    <name type="scientific">Neptuniibacter caesariensis</name>
    <dbReference type="NCBI Taxonomy" id="207954"/>
    <lineage>
        <taxon>Bacteria</taxon>
        <taxon>Pseudomonadati</taxon>
        <taxon>Pseudomonadota</taxon>
        <taxon>Gammaproteobacteria</taxon>
        <taxon>Oceanospirillales</taxon>
        <taxon>Oceanospirillaceae</taxon>
        <taxon>Neptuniibacter</taxon>
    </lineage>
</organism>
<feature type="transmembrane region" description="Helical" evidence="7">
    <location>
        <begin position="244"/>
        <end position="267"/>
    </location>
</feature>
<dbReference type="NCBIfam" id="NF037997">
    <property type="entry name" value="Na_Pi_symport"/>
    <property type="match status" value="1"/>
</dbReference>
<comment type="caution">
    <text evidence="8">The sequence shown here is derived from an EMBL/GenBank/DDBJ whole genome shotgun (WGS) entry which is preliminary data.</text>
</comment>